<dbReference type="EMBL" id="ML213593">
    <property type="protein sequence ID" value="TFK42192.1"/>
    <property type="molecule type" value="Genomic_DNA"/>
</dbReference>
<dbReference type="Proteomes" id="UP000308652">
    <property type="component" value="Unassembled WGS sequence"/>
</dbReference>
<name>A0A5C3MA88_9AGAR</name>
<dbReference type="AlphaFoldDB" id="A0A5C3MA88"/>
<reference evidence="2 3" key="1">
    <citation type="journal article" date="2019" name="Nat. Ecol. Evol.">
        <title>Megaphylogeny resolves global patterns of mushroom evolution.</title>
        <authorList>
            <person name="Varga T."/>
            <person name="Krizsan K."/>
            <person name="Foldi C."/>
            <person name="Dima B."/>
            <person name="Sanchez-Garcia M."/>
            <person name="Sanchez-Ramirez S."/>
            <person name="Szollosi G.J."/>
            <person name="Szarkandi J.G."/>
            <person name="Papp V."/>
            <person name="Albert L."/>
            <person name="Andreopoulos W."/>
            <person name="Angelini C."/>
            <person name="Antonin V."/>
            <person name="Barry K.W."/>
            <person name="Bougher N.L."/>
            <person name="Buchanan P."/>
            <person name="Buyck B."/>
            <person name="Bense V."/>
            <person name="Catcheside P."/>
            <person name="Chovatia M."/>
            <person name="Cooper J."/>
            <person name="Damon W."/>
            <person name="Desjardin D."/>
            <person name="Finy P."/>
            <person name="Geml J."/>
            <person name="Haridas S."/>
            <person name="Hughes K."/>
            <person name="Justo A."/>
            <person name="Karasinski D."/>
            <person name="Kautmanova I."/>
            <person name="Kiss B."/>
            <person name="Kocsube S."/>
            <person name="Kotiranta H."/>
            <person name="LaButti K.M."/>
            <person name="Lechner B.E."/>
            <person name="Liimatainen K."/>
            <person name="Lipzen A."/>
            <person name="Lukacs Z."/>
            <person name="Mihaltcheva S."/>
            <person name="Morgado L.N."/>
            <person name="Niskanen T."/>
            <person name="Noordeloos M.E."/>
            <person name="Ohm R.A."/>
            <person name="Ortiz-Santana B."/>
            <person name="Ovrebo C."/>
            <person name="Racz N."/>
            <person name="Riley R."/>
            <person name="Savchenko A."/>
            <person name="Shiryaev A."/>
            <person name="Soop K."/>
            <person name="Spirin V."/>
            <person name="Szebenyi C."/>
            <person name="Tomsovsky M."/>
            <person name="Tulloss R.E."/>
            <person name="Uehling J."/>
            <person name="Grigoriev I.V."/>
            <person name="Vagvolgyi C."/>
            <person name="Papp T."/>
            <person name="Martin F.M."/>
            <person name="Miettinen O."/>
            <person name="Hibbett D.S."/>
            <person name="Nagy L.G."/>
        </authorList>
    </citation>
    <scope>NUCLEOTIDE SEQUENCE [LARGE SCALE GENOMIC DNA]</scope>
    <source>
        <strain evidence="2 3">CBS 166.37</strain>
    </source>
</reference>
<keyword evidence="3" id="KW-1185">Reference proteome</keyword>
<protein>
    <submittedName>
        <fullName evidence="2">Uncharacterized protein</fullName>
    </submittedName>
</protein>
<evidence type="ECO:0000313" key="2">
    <source>
        <dbReference type="EMBL" id="TFK42192.1"/>
    </source>
</evidence>
<gene>
    <name evidence="2" type="ORF">BDQ12DRAFT_663429</name>
</gene>
<feature type="compositionally biased region" description="Basic and acidic residues" evidence="1">
    <location>
        <begin position="161"/>
        <end position="175"/>
    </location>
</feature>
<evidence type="ECO:0000256" key="1">
    <source>
        <dbReference type="SAM" id="MobiDB-lite"/>
    </source>
</evidence>
<evidence type="ECO:0000313" key="3">
    <source>
        <dbReference type="Proteomes" id="UP000308652"/>
    </source>
</evidence>
<proteinExistence type="predicted"/>
<sequence>MAEPKKHKPFIALIQIEQGIIEAYICMVGDISNNMRRNGRIEGWDQSRNTTSERFYVEVQRFSKMGSQRHTKENNVGSKWLTVDGVEDGDMATHGAKSGCTYFEKEEQEWENKWNERRKDVLQDWGYSVIAGNGCVGVVDVSKWRGYNEVKGCYGIGEKMKSKQRGGENRGEGMRGELNVDEGRVPGHLDHVKENIGISLEAISKLMRMDKGSVKR</sequence>
<organism evidence="2 3">
    <name type="scientific">Crucibulum laeve</name>
    <dbReference type="NCBI Taxonomy" id="68775"/>
    <lineage>
        <taxon>Eukaryota</taxon>
        <taxon>Fungi</taxon>
        <taxon>Dikarya</taxon>
        <taxon>Basidiomycota</taxon>
        <taxon>Agaricomycotina</taxon>
        <taxon>Agaricomycetes</taxon>
        <taxon>Agaricomycetidae</taxon>
        <taxon>Agaricales</taxon>
        <taxon>Agaricineae</taxon>
        <taxon>Nidulariaceae</taxon>
        <taxon>Crucibulum</taxon>
    </lineage>
</organism>
<feature type="region of interest" description="Disordered" evidence="1">
    <location>
        <begin position="161"/>
        <end position="185"/>
    </location>
</feature>
<accession>A0A5C3MA88</accession>